<proteinExistence type="predicted"/>
<gene>
    <name evidence="1" type="ORF">QFZ26_000905</name>
</gene>
<keyword evidence="2" id="KW-1185">Reference proteome</keyword>
<reference evidence="1 2" key="1">
    <citation type="submission" date="2023-07" db="EMBL/GenBank/DDBJ databases">
        <title>Comparative genomics of wheat-associated soil bacteria to identify genetic determinants of phenazine resistance.</title>
        <authorList>
            <person name="Mouncey N."/>
        </authorList>
    </citation>
    <scope>NUCLEOTIDE SEQUENCE [LARGE SCALE GENOMIC DNA]</scope>
    <source>
        <strain evidence="1 2">V3I3</strain>
    </source>
</reference>
<sequence length="70" mass="7493">MNVQDGPIEDGSADASIDEKISGIAEQMRGDADLGHVDELRTMARQRLEDAALPADDDTVDAVLRAVRSV</sequence>
<dbReference type="Proteomes" id="UP001239083">
    <property type="component" value="Unassembled WGS sequence"/>
</dbReference>
<organism evidence="1 2">
    <name type="scientific">Agromyces ramosus</name>
    <dbReference type="NCBI Taxonomy" id="33879"/>
    <lineage>
        <taxon>Bacteria</taxon>
        <taxon>Bacillati</taxon>
        <taxon>Actinomycetota</taxon>
        <taxon>Actinomycetes</taxon>
        <taxon>Micrococcales</taxon>
        <taxon>Microbacteriaceae</taxon>
        <taxon>Agromyces</taxon>
    </lineage>
</organism>
<name>A0ABU0R5K8_9MICO</name>
<accession>A0ABU0R5K8</accession>
<evidence type="ECO:0000313" key="2">
    <source>
        <dbReference type="Proteomes" id="UP001239083"/>
    </source>
</evidence>
<comment type="caution">
    <text evidence="1">The sequence shown here is derived from an EMBL/GenBank/DDBJ whole genome shotgun (WGS) entry which is preliminary data.</text>
</comment>
<dbReference type="RefSeq" id="WP_307039709.1">
    <property type="nucleotide sequence ID" value="NZ_JAUSYY010000001.1"/>
</dbReference>
<protein>
    <submittedName>
        <fullName evidence="1">Uncharacterized protein</fullName>
    </submittedName>
</protein>
<dbReference type="EMBL" id="JAUSYY010000001">
    <property type="protein sequence ID" value="MDQ0893350.1"/>
    <property type="molecule type" value="Genomic_DNA"/>
</dbReference>
<evidence type="ECO:0000313" key="1">
    <source>
        <dbReference type="EMBL" id="MDQ0893350.1"/>
    </source>
</evidence>